<evidence type="ECO:0000313" key="2">
    <source>
        <dbReference type="EMBL" id="GHF19307.1"/>
    </source>
</evidence>
<keyword evidence="1" id="KW-0472">Membrane</keyword>
<keyword evidence="1" id="KW-0812">Transmembrane</keyword>
<reference evidence="2" key="2">
    <citation type="submission" date="2020-09" db="EMBL/GenBank/DDBJ databases">
        <authorList>
            <person name="Sun Q."/>
            <person name="Kim S."/>
        </authorList>
    </citation>
    <scope>NUCLEOTIDE SEQUENCE</scope>
    <source>
        <strain evidence="2">KCTC 42590</strain>
    </source>
</reference>
<keyword evidence="3" id="KW-1185">Reference proteome</keyword>
<gene>
    <name evidence="2" type="ORF">GCM10017044_12350</name>
</gene>
<protein>
    <submittedName>
        <fullName evidence="2">Uncharacterized protein</fullName>
    </submittedName>
</protein>
<accession>A0A919AQ88</accession>
<feature type="transmembrane region" description="Helical" evidence="1">
    <location>
        <begin position="145"/>
        <end position="167"/>
    </location>
</feature>
<reference evidence="2" key="1">
    <citation type="journal article" date="2014" name="Int. J. Syst. Evol. Microbiol.">
        <title>Complete genome sequence of Corynebacterium casei LMG S-19264T (=DSM 44701T), isolated from a smear-ripened cheese.</title>
        <authorList>
            <consortium name="US DOE Joint Genome Institute (JGI-PGF)"/>
            <person name="Walter F."/>
            <person name="Albersmeier A."/>
            <person name="Kalinowski J."/>
            <person name="Ruckert C."/>
        </authorList>
    </citation>
    <scope>NUCLEOTIDE SEQUENCE</scope>
    <source>
        <strain evidence="2">KCTC 42590</strain>
    </source>
</reference>
<evidence type="ECO:0000313" key="3">
    <source>
        <dbReference type="Proteomes" id="UP000630923"/>
    </source>
</evidence>
<evidence type="ECO:0000256" key="1">
    <source>
        <dbReference type="SAM" id="Phobius"/>
    </source>
</evidence>
<proteinExistence type="predicted"/>
<feature type="transmembrane region" description="Helical" evidence="1">
    <location>
        <begin position="21"/>
        <end position="43"/>
    </location>
</feature>
<dbReference type="Proteomes" id="UP000630923">
    <property type="component" value="Unassembled WGS sequence"/>
</dbReference>
<name>A0A919AQ88_9PROT</name>
<dbReference type="AlphaFoldDB" id="A0A919AQ88"/>
<sequence length="170" mass="18851">MSEFIRDPKAVSSQWLVIRRLFRIFAGVGVLTLLLSGSIYYALSSHTPTVYIDADVQGQTVTVTGAVRDVTKIAYSCLGKPSVCTWSVNVIDLDGNILLEDYWLEYGITLVPGQPVTVLYDGNTALIEDYPYFTTEGRAEGNLKIFGWLGALFFAIGIFMRLILALVSRR</sequence>
<dbReference type="RefSeq" id="WP_191250906.1">
    <property type="nucleotide sequence ID" value="NZ_BNCI01000001.1"/>
</dbReference>
<dbReference type="EMBL" id="BNCI01000001">
    <property type="protein sequence ID" value="GHF19307.1"/>
    <property type="molecule type" value="Genomic_DNA"/>
</dbReference>
<keyword evidence="1" id="KW-1133">Transmembrane helix</keyword>
<comment type="caution">
    <text evidence="2">The sequence shown here is derived from an EMBL/GenBank/DDBJ whole genome shotgun (WGS) entry which is preliminary data.</text>
</comment>
<organism evidence="2 3">
    <name type="scientific">Kordiimonas sediminis</name>
    <dbReference type="NCBI Taxonomy" id="1735581"/>
    <lineage>
        <taxon>Bacteria</taxon>
        <taxon>Pseudomonadati</taxon>
        <taxon>Pseudomonadota</taxon>
        <taxon>Alphaproteobacteria</taxon>
        <taxon>Kordiimonadales</taxon>
        <taxon>Kordiimonadaceae</taxon>
        <taxon>Kordiimonas</taxon>
    </lineage>
</organism>